<dbReference type="STRING" id="1229662.W3X6S1"/>
<dbReference type="GeneID" id="19271823"/>
<dbReference type="EMBL" id="KI912112">
    <property type="protein sequence ID" value="ETS81808.1"/>
    <property type="molecule type" value="Genomic_DNA"/>
</dbReference>
<dbReference type="KEGG" id="pfy:PFICI_06810"/>
<keyword evidence="2" id="KW-0732">Signal</keyword>
<proteinExistence type="predicted"/>
<dbReference type="RefSeq" id="XP_007833582.1">
    <property type="nucleotide sequence ID" value="XM_007835391.1"/>
</dbReference>
<name>W3X6S1_PESFW</name>
<evidence type="ECO:0000313" key="4">
    <source>
        <dbReference type="Proteomes" id="UP000030651"/>
    </source>
</evidence>
<organism evidence="3 4">
    <name type="scientific">Pestalotiopsis fici (strain W106-1 / CGMCC3.15140)</name>
    <dbReference type="NCBI Taxonomy" id="1229662"/>
    <lineage>
        <taxon>Eukaryota</taxon>
        <taxon>Fungi</taxon>
        <taxon>Dikarya</taxon>
        <taxon>Ascomycota</taxon>
        <taxon>Pezizomycotina</taxon>
        <taxon>Sordariomycetes</taxon>
        <taxon>Xylariomycetidae</taxon>
        <taxon>Amphisphaeriales</taxon>
        <taxon>Sporocadaceae</taxon>
        <taxon>Pestalotiopsis</taxon>
    </lineage>
</organism>
<evidence type="ECO:0000313" key="3">
    <source>
        <dbReference type="EMBL" id="ETS81808.1"/>
    </source>
</evidence>
<dbReference type="OrthoDB" id="4723959at2759"/>
<keyword evidence="4" id="KW-1185">Reference proteome</keyword>
<feature type="region of interest" description="Disordered" evidence="1">
    <location>
        <begin position="21"/>
        <end position="49"/>
    </location>
</feature>
<evidence type="ECO:0000256" key="2">
    <source>
        <dbReference type="SAM" id="SignalP"/>
    </source>
</evidence>
<evidence type="ECO:0008006" key="5">
    <source>
        <dbReference type="Google" id="ProtNLM"/>
    </source>
</evidence>
<accession>W3X6S1</accession>
<dbReference type="Proteomes" id="UP000030651">
    <property type="component" value="Unassembled WGS sequence"/>
</dbReference>
<evidence type="ECO:0000256" key="1">
    <source>
        <dbReference type="SAM" id="MobiDB-lite"/>
    </source>
</evidence>
<protein>
    <recommendedName>
        <fullName evidence="5">AA1-like domain-containing protein</fullName>
    </recommendedName>
</protein>
<feature type="chain" id="PRO_5004834720" description="AA1-like domain-containing protein" evidence="2">
    <location>
        <begin position="20"/>
        <end position="179"/>
    </location>
</feature>
<sequence>MKPFTVLLSAASIWSLARATEDPGIPEDFDGSGESGGGPPEPPVGLPTPVKEEDYVWEVTNWQAGLSHGNPNDPTTGWYSFNVSAPAIMFDERYVPGFDEHCAGSAMGSPLESDFVMCGYTGGGLIAARVFPSTDSTEAHVAIEYTCDSMNITGFAVQEWARERPPYNFTIDHFAMHGG</sequence>
<dbReference type="AlphaFoldDB" id="W3X6S1"/>
<reference evidence="4" key="1">
    <citation type="journal article" date="2015" name="BMC Genomics">
        <title>Genomic and transcriptomic analysis of the endophytic fungus Pestalotiopsis fici reveals its lifestyle and high potential for synthesis of natural products.</title>
        <authorList>
            <person name="Wang X."/>
            <person name="Zhang X."/>
            <person name="Liu L."/>
            <person name="Xiang M."/>
            <person name="Wang W."/>
            <person name="Sun X."/>
            <person name="Che Y."/>
            <person name="Guo L."/>
            <person name="Liu G."/>
            <person name="Guo L."/>
            <person name="Wang C."/>
            <person name="Yin W.B."/>
            <person name="Stadler M."/>
            <person name="Zhang X."/>
            <person name="Liu X."/>
        </authorList>
    </citation>
    <scope>NUCLEOTIDE SEQUENCE [LARGE SCALE GENOMIC DNA]</scope>
    <source>
        <strain evidence="4">W106-1 / CGMCC3.15140</strain>
    </source>
</reference>
<feature type="signal peptide" evidence="2">
    <location>
        <begin position="1"/>
        <end position="19"/>
    </location>
</feature>
<gene>
    <name evidence="3" type="ORF">PFICI_06810</name>
</gene>
<dbReference type="HOGENOM" id="CLU_1503972_0_0_1"/>
<dbReference type="InParanoid" id="W3X6S1"/>